<evidence type="ECO:0000256" key="2">
    <source>
        <dbReference type="ARBA" id="ARBA00005642"/>
    </source>
</evidence>
<dbReference type="AlphaFoldDB" id="A0A2N9L5A1"/>
<protein>
    <recommendedName>
        <fullName evidence="5">tRNA pseudouridine synthase B</fullName>
        <ecNumber evidence="5">5.4.99.25</ecNumber>
    </recommendedName>
    <alternativeName>
        <fullName evidence="5">tRNA pseudouridine(55) synthase</fullName>
        <shortName evidence="5">Psi55 synthase</shortName>
    </alternativeName>
    <alternativeName>
        <fullName evidence="5">tRNA pseudouridylate synthase</fullName>
    </alternativeName>
    <alternativeName>
        <fullName evidence="5">tRNA-uridine isomerase</fullName>
    </alternativeName>
</protein>
<dbReference type="GO" id="GO:0003723">
    <property type="term" value="F:RNA binding"/>
    <property type="evidence" value="ECO:0007669"/>
    <property type="project" value="InterPro"/>
</dbReference>
<dbReference type="Gene3D" id="3.30.2350.10">
    <property type="entry name" value="Pseudouridine synthase"/>
    <property type="match status" value="1"/>
</dbReference>
<dbReference type="PANTHER" id="PTHR13767">
    <property type="entry name" value="TRNA-PSEUDOURIDINE SYNTHASE"/>
    <property type="match status" value="1"/>
</dbReference>
<organism evidence="8 9">
    <name type="scientific">Candidatus Sulfuritelmatomonas gaucii</name>
    <dbReference type="NCBI Taxonomy" id="2043161"/>
    <lineage>
        <taxon>Bacteria</taxon>
        <taxon>Pseudomonadati</taxon>
        <taxon>Acidobacteriota</taxon>
        <taxon>Terriglobia</taxon>
        <taxon>Terriglobales</taxon>
        <taxon>Acidobacteriaceae</taxon>
        <taxon>Candidatus Sulfuritelmatomonas</taxon>
    </lineage>
</organism>
<sequence length="292" mass="31337">MTSHDVVNRLRRITGERSIGHMGTLDPMATGVLPLMMGKFTRLAQFFSAAEKAYEGSIRFGFATDTYDAEGEPAGPDRWPEFAQTVTHETIRAAAARFRGEMQQMPPPFSAKKIEGRPAYQLAREGKSVQLKLARVCIDAFAIETIVGAEISFSMKISAGGYVRSVAHELGREMGCGAHLSRLRRTRAGPFTLADAHTLEELEALAGDPAGSSAVNLGALEKICVHPRGLLPEMPAVTADPIALGRLRNGAQANLPEFSGAPLVKVFAGPRELVGIAKRIAGTLFQPVIVMG</sequence>
<proteinExistence type="inferred from homology"/>
<dbReference type="GO" id="GO:1990481">
    <property type="term" value="P:mRNA pseudouridine synthesis"/>
    <property type="evidence" value="ECO:0007669"/>
    <property type="project" value="TreeGrafter"/>
</dbReference>
<dbReference type="InterPro" id="IPR002501">
    <property type="entry name" value="PsdUridine_synth_N"/>
</dbReference>
<dbReference type="GO" id="GO:0160148">
    <property type="term" value="F:tRNA pseudouridine(55) synthase activity"/>
    <property type="evidence" value="ECO:0007669"/>
    <property type="project" value="UniProtKB-EC"/>
</dbReference>
<dbReference type="EMBL" id="OKRB01000057">
    <property type="protein sequence ID" value="SPE18333.1"/>
    <property type="molecule type" value="Genomic_DNA"/>
</dbReference>
<keyword evidence="3 5" id="KW-0819">tRNA processing</keyword>
<evidence type="ECO:0000313" key="9">
    <source>
        <dbReference type="Proteomes" id="UP000239735"/>
    </source>
</evidence>
<reference evidence="9" key="1">
    <citation type="submission" date="2018-02" db="EMBL/GenBank/DDBJ databases">
        <authorList>
            <person name="Hausmann B."/>
        </authorList>
    </citation>
    <scope>NUCLEOTIDE SEQUENCE [LARGE SCALE GENOMIC DNA]</scope>
    <source>
        <strain evidence="9">Peat soil MAG SbA5</strain>
    </source>
</reference>
<comment type="catalytic activity">
    <reaction evidence="1 5">
        <text>uridine(55) in tRNA = pseudouridine(55) in tRNA</text>
        <dbReference type="Rhea" id="RHEA:42532"/>
        <dbReference type="Rhea" id="RHEA-COMP:10101"/>
        <dbReference type="Rhea" id="RHEA-COMP:10102"/>
        <dbReference type="ChEBI" id="CHEBI:65314"/>
        <dbReference type="ChEBI" id="CHEBI:65315"/>
        <dbReference type="EC" id="5.4.99.25"/>
    </reaction>
</comment>
<dbReference type="EC" id="5.4.99.25" evidence="5"/>
<feature type="domain" description="tRNA pseudouridylate synthase B C-terminal" evidence="7">
    <location>
        <begin position="164"/>
        <end position="204"/>
    </location>
</feature>
<keyword evidence="4 5" id="KW-0413">Isomerase</keyword>
<feature type="domain" description="Pseudouridine synthase II N-terminal" evidence="6">
    <location>
        <begin position="11"/>
        <end position="163"/>
    </location>
</feature>
<evidence type="ECO:0000313" key="8">
    <source>
        <dbReference type="EMBL" id="SPE18333.1"/>
    </source>
</evidence>
<comment type="similarity">
    <text evidence="2 5">Belongs to the pseudouridine synthase TruB family. Type 1 subfamily.</text>
</comment>
<dbReference type="InterPro" id="IPR032819">
    <property type="entry name" value="TruB_C"/>
</dbReference>
<comment type="function">
    <text evidence="5">Responsible for synthesis of pseudouridine from uracil-55 in the psi GC loop of transfer RNAs.</text>
</comment>
<gene>
    <name evidence="5 8" type="primary">truB</name>
    <name evidence="8" type="ORF">SBA5_150067</name>
</gene>
<dbReference type="Pfam" id="PF01509">
    <property type="entry name" value="TruB_N"/>
    <property type="match status" value="1"/>
</dbReference>
<evidence type="ECO:0000256" key="3">
    <source>
        <dbReference type="ARBA" id="ARBA00022694"/>
    </source>
</evidence>
<dbReference type="CDD" id="cd02573">
    <property type="entry name" value="PseudoU_synth_EcTruB"/>
    <property type="match status" value="1"/>
</dbReference>
<evidence type="ECO:0000256" key="5">
    <source>
        <dbReference type="HAMAP-Rule" id="MF_01080"/>
    </source>
</evidence>
<feature type="active site" description="Nucleophile" evidence="5">
    <location>
        <position position="26"/>
    </location>
</feature>
<accession>A0A2N9L5A1</accession>
<dbReference type="PANTHER" id="PTHR13767:SF2">
    <property type="entry name" value="PSEUDOURIDYLATE SYNTHASE TRUB1"/>
    <property type="match status" value="1"/>
</dbReference>
<dbReference type="GO" id="GO:0031119">
    <property type="term" value="P:tRNA pseudouridine synthesis"/>
    <property type="evidence" value="ECO:0007669"/>
    <property type="project" value="UniProtKB-UniRule"/>
</dbReference>
<dbReference type="Pfam" id="PF16198">
    <property type="entry name" value="TruB_C_2"/>
    <property type="match status" value="1"/>
</dbReference>
<dbReference type="InterPro" id="IPR014780">
    <property type="entry name" value="tRNA_psdUridine_synth_TruB"/>
</dbReference>
<evidence type="ECO:0000259" key="6">
    <source>
        <dbReference type="Pfam" id="PF01509"/>
    </source>
</evidence>
<dbReference type="Proteomes" id="UP000239735">
    <property type="component" value="Unassembled WGS sequence"/>
</dbReference>
<evidence type="ECO:0000256" key="4">
    <source>
        <dbReference type="ARBA" id="ARBA00023235"/>
    </source>
</evidence>
<evidence type="ECO:0000259" key="7">
    <source>
        <dbReference type="Pfam" id="PF16198"/>
    </source>
</evidence>
<dbReference type="NCBIfam" id="TIGR00431">
    <property type="entry name" value="TruB"/>
    <property type="match status" value="1"/>
</dbReference>
<dbReference type="SUPFAM" id="SSF55120">
    <property type="entry name" value="Pseudouridine synthase"/>
    <property type="match status" value="1"/>
</dbReference>
<evidence type="ECO:0000256" key="1">
    <source>
        <dbReference type="ARBA" id="ARBA00000385"/>
    </source>
</evidence>
<name>A0A2N9L5A1_9BACT</name>
<dbReference type="InterPro" id="IPR020103">
    <property type="entry name" value="PsdUridine_synth_cat_dom_sf"/>
</dbReference>
<dbReference type="HAMAP" id="MF_01080">
    <property type="entry name" value="TruB_bact"/>
    <property type="match status" value="1"/>
</dbReference>